<dbReference type="InterPro" id="IPR036514">
    <property type="entry name" value="SGNH_hydro_sf"/>
</dbReference>
<keyword evidence="6" id="KW-1185">Reference proteome</keyword>
<comment type="similarity">
    <text evidence="1">Belongs to the 'GDSL' lipolytic enzyme family.</text>
</comment>
<evidence type="ECO:0000256" key="3">
    <source>
        <dbReference type="ARBA" id="ARBA00022801"/>
    </source>
</evidence>
<dbReference type="InterPro" id="IPR035669">
    <property type="entry name" value="SGNH_plant_lipase-like"/>
</dbReference>
<keyword evidence="2" id="KW-0732">Signal</keyword>
<sequence>MSSTKVYFQLWIIFYFHFHAQPAISFHLQLPDIRTFRSCNIDKIYQLGASFSDTGNRVVEDPMIASSRLPYGESTFLGPTGRYSDGLLVIDYIALAAGLPLLNPYLKDDANFSHGVNFAVGGATALPANNFRVNGTNSSLGVQLEWMSDHFASQRNTDMHSSPRSLNNALFLVGEIGRNDYYFASIEGKTIEEARLMVPQVAEIIKNAVRRVVDFGAAQVIVPGVFPLGCIPSFQLTDFKSNDESGEDQCARELNDFTEFHNEYLQQTLIALQEENPHTTIVYADYYNAFKWLLQNAPNLGFDAASELKGCCGNVGDSLINGCGSSNVRVCSNPDRYISWDGVHFTQRAHSVLATLVAADLVQKLNCDVQVEDY</sequence>
<dbReference type="Pfam" id="PF00657">
    <property type="entry name" value="Lipase_GDSL"/>
    <property type="match status" value="1"/>
</dbReference>
<dbReference type="Gene3D" id="3.40.50.1110">
    <property type="entry name" value="SGNH hydrolase"/>
    <property type="match status" value="1"/>
</dbReference>
<evidence type="ECO:0000313" key="5">
    <source>
        <dbReference type="EMBL" id="KAK1402400.1"/>
    </source>
</evidence>
<evidence type="ECO:0000256" key="1">
    <source>
        <dbReference type="ARBA" id="ARBA00008668"/>
    </source>
</evidence>
<keyword evidence="4" id="KW-0325">Glycoprotein</keyword>
<reference evidence="5" key="1">
    <citation type="submission" date="2023-02" db="EMBL/GenBank/DDBJ databases">
        <title>Genome of toxic invasive species Heracleum sosnowskyi carries increased number of genes despite the absence of recent whole-genome duplications.</title>
        <authorList>
            <person name="Schelkunov M."/>
            <person name="Shtratnikova V."/>
            <person name="Makarenko M."/>
            <person name="Klepikova A."/>
            <person name="Omelchenko D."/>
            <person name="Novikova G."/>
            <person name="Obukhova E."/>
            <person name="Bogdanov V."/>
            <person name="Penin A."/>
            <person name="Logacheva M."/>
        </authorList>
    </citation>
    <scope>NUCLEOTIDE SEQUENCE</scope>
    <source>
        <strain evidence="5">Hsosn_3</strain>
        <tissue evidence="5">Leaf</tissue>
    </source>
</reference>
<dbReference type="PANTHER" id="PTHR22835">
    <property type="entry name" value="ZINC FINGER FYVE DOMAIN CONTAINING PROTEIN"/>
    <property type="match status" value="1"/>
</dbReference>
<gene>
    <name evidence="5" type="ORF">POM88_002005</name>
</gene>
<evidence type="ECO:0000256" key="2">
    <source>
        <dbReference type="ARBA" id="ARBA00022729"/>
    </source>
</evidence>
<dbReference type="EMBL" id="JAUIZM010000001">
    <property type="protein sequence ID" value="KAK1402400.1"/>
    <property type="molecule type" value="Genomic_DNA"/>
</dbReference>
<dbReference type="GO" id="GO:0016788">
    <property type="term" value="F:hydrolase activity, acting on ester bonds"/>
    <property type="evidence" value="ECO:0007669"/>
    <property type="project" value="InterPro"/>
</dbReference>
<dbReference type="AlphaFoldDB" id="A0AAD8JHL5"/>
<dbReference type="Proteomes" id="UP001237642">
    <property type="component" value="Unassembled WGS sequence"/>
</dbReference>
<accession>A0AAD8JHL5</accession>
<organism evidence="5 6">
    <name type="scientific">Heracleum sosnowskyi</name>
    <dbReference type="NCBI Taxonomy" id="360622"/>
    <lineage>
        <taxon>Eukaryota</taxon>
        <taxon>Viridiplantae</taxon>
        <taxon>Streptophyta</taxon>
        <taxon>Embryophyta</taxon>
        <taxon>Tracheophyta</taxon>
        <taxon>Spermatophyta</taxon>
        <taxon>Magnoliopsida</taxon>
        <taxon>eudicotyledons</taxon>
        <taxon>Gunneridae</taxon>
        <taxon>Pentapetalae</taxon>
        <taxon>asterids</taxon>
        <taxon>campanulids</taxon>
        <taxon>Apiales</taxon>
        <taxon>Apiaceae</taxon>
        <taxon>Apioideae</taxon>
        <taxon>apioid superclade</taxon>
        <taxon>Tordylieae</taxon>
        <taxon>Tordyliinae</taxon>
        <taxon>Heracleum</taxon>
    </lineage>
</organism>
<reference evidence="5" key="2">
    <citation type="submission" date="2023-05" db="EMBL/GenBank/DDBJ databases">
        <authorList>
            <person name="Schelkunov M.I."/>
        </authorList>
    </citation>
    <scope>NUCLEOTIDE SEQUENCE</scope>
    <source>
        <strain evidence="5">Hsosn_3</strain>
        <tissue evidence="5">Leaf</tissue>
    </source>
</reference>
<dbReference type="CDD" id="cd01837">
    <property type="entry name" value="SGNH_plant_lipase_like"/>
    <property type="match status" value="1"/>
</dbReference>
<name>A0AAD8JHL5_9APIA</name>
<keyword evidence="3" id="KW-0378">Hydrolase</keyword>
<comment type="caution">
    <text evidence="5">The sequence shown here is derived from an EMBL/GenBank/DDBJ whole genome shotgun (WGS) entry which is preliminary data.</text>
</comment>
<proteinExistence type="inferred from homology"/>
<protein>
    <submittedName>
        <fullName evidence="5">Acetylajmalan esterase-like</fullName>
    </submittedName>
</protein>
<evidence type="ECO:0000256" key="4">
    <source>
        <dbReference type="ARBA" id="ARBA00023180"/>
    </source>
</evidence>
<dbReference type="InterPro" id="IPR001087">
    <property type="entry name" value="GDSL"/>
</dbReference>
<dbReference type="PANTHER" id="PTHR22835:SF517">
    <property type="entry name" value="GDSL-LIKE LIPASE_ACYLHYDROLASE FAMILY PROTEIN, EXPRESSED"/>
    <property type="match status" value="1"/>
</dbReference>
<evidence type="ECO:0000313" key="6">
    <source>
        <dbReference type="Proteomes" id="UP001237642"/>
    </source>
</evidence>
<dbReference type="SUPFAM" id="SSF52266">
    <property type="entry name" value="SGNH hydrolase"/>
    <property type="match status" value="1"/>
</dbReference>